<organism evidence="1 2">
    <name type="scientific">Strongylus vulgaris</name>
    <name type="common">Blood worm</name>
    <dbReference type="NCBI Taxonomy" id="40348"/>
    <lineage>
        <taxon>Eukaryota</taxon>
        <taxon>Metazoa</taxon>
        <taxon>Ecdysozoa</taxon>
        <taxon>Nematoda</taxon>
        <taxon>Chromadorea</taxon>
        <taxon>Rhabditida</taxon>
        <taxon>Rhabditina</taxon>
        <taxon>Rhabditomorpha</taxon>
        <taxon>Strongyloidea</taxon>
        <taxon>Strongylidae</taxon>
        <taxon>Strongylus</taxon>
    </lineage>
</organism>
<evidence type="ECO:0008006" key="3">
    <source>
        <dbReference type="Google" id="ProtNLM"/>
    </source>
</evidence>
<evidence type="ECO:0000313" key="2">
    <source>
        <dbReference type="Proteomes" id="UP000270094"/>
    </source>
</evidence>
<accession>A0A3P7I4D9</accession>
<name>A0A3P7I4D9_STRVU</name>
<dbReference type="AlphaFoldDB" id="A0A3P7I4D9"/>
<gene>
    <name evidence="1" type="ORF">SVUK_LOCUS3239</name>
</gene>
<dbReference type="EMBL" id="UYYB01008166">
    <property type="protein sequence ID" value="VDM68241.1"/>
    <property type="molecule type" value="Genomic_DNA"/>
</dbReference>
<proteinExistence type="predicted"/>
<keyword evidence="2" id="KW-1185">Reference proteome</keyword>
<reference evidence="1 2" key="1">
    <citation type="submission" date="2018-11" db="EMBL/GenBank/DDBJ databases">
        <authorList>
            <consortium name="Pathogen Informatics"/>
        </authorList>
    </citation>
    <scope>NUCLEOTIDE SEQUENCE [LARGE SCALE GENOMIC DNA]</scope>
</reference>
<evidence type="ECO:0000313" key="1">
    <source>
        <dbReference type="EMBL" id="VDM68241.1"/>
    </source>
</evidence>
<dbReference type="Proteomes" id="UP000270094">
    <property type="component" value="Unassembled WGS sequence"/>
</dbReference>
<protein>
    <recommendedName>
        <fullName evidence="3">Endonuclease/exonuclease/phosphatase domain-containing protein</fullName>
    </recommendedName>
</protein>
<sequence>MVVNGQILRDGQPPLRGAGVTLDVELQSKAELRVGCTRSPTAWLINSPSGSLIHIGQRLPLHVIGKDALHTGSHLRWMSSEQCQVAQDAMVSDQKDTSTVSTNTELHVLLEAARLINYHVIALQEIKSRRTDVKQLSDDTLSCFTSVLLGSHHSWRKIFITERRSCGFFVQPSVVHLVDSQGSYNLAWLSFDSVHCIRRKLVSSAAIFQHQS</sequence>